<name>A0A329EA89_VIBDI</name>
<protein>
    <submittedName>
        <fullName evidence="8">Iron complex transport system substrate-binding protein</fullName>
    </submittedName>
</protein>
<keyword evidence="4" id="KW-0410">Iron transport</keyword>
<dbReference type="EMBL" id="QLTR01000014">
    <property type="protein sequence ID" value="RAS62700.1"/>
    <property type="molecule type" value="Genomic_DNA"/>
</dbReference>
<accession>A0A329EA89</accession>
<feature type="domain" description="Fe/B12 periplasmic-binding" evidence="7">
    <location>
        <begin position="43"/>
        <end position="300"/>
    </location>
</feature>
<reference evidence="8 9" key="1">
    <citation type="submission" date="2018-06" db="EMBL/GenBank/DDBJ databases">
        <title>Freshwater and sediment microbial communities from various areas in North America, analyzing microbe dynamics in response to fracking.</title>
        <authorList>
            <person name="Lamendella R."/>
        </authorList>
    </citation>
    <scope>NUCLEOTIDE SEQUENCE [LARGE SCALE GENOMIC DNA]</scope>
    <source>
        <strain evidence="8 9">99A</strain>
    </source>
</reference>
<evidence type="ECO:0000256" key="1">
    <source>
        <dbReference type="ARBA" id="ARBA00004196"/>
    </source>
</evidence>
<dbReference type="SUPFAM" id="SSF53807">
    <property type="entry name" value="Helical backbone' metal receptor"/>
    <property type="match status" value="1"/>
</dbReference>
<dbReference type="PROSITE" id="PS50983">
    <property type="entry name" value="FE_B12_PBP"/>
    <property type="match status" value="1"/>
</dbReference>
<evidence type="ECO:0000259" key="7">
    <source>
        <dbReference type="PROSITE" id="PS50983"/>
    </source>
</evidence>
<evidence type="ECO:0000256" key="5">
    <source>
        <dbReference type="ARBA" id="ARBA00022729"/>
    </source>
</evidence>
<evidence type="ECO:0000256" key="3">
    <source>
        <dbReference type="ARBA" id="ARBA00022448"/>
    </source>
</evidence>
<evidence type="ECO:0000313" key="9">
    <source>
        <dbReference type="Proteomes" id="UP000248729"/>
    </source>
</evidence>
<keyword evidence="3" id="KW-0813">Transport</keyword>
<evidence type="ECO:0000256" key="4">
    <source>
        <dbReference type="ARBA" id="ARBA00022496"/>
    </source>
</evidence>
<dbReference type="InterPro" id="IPR051313">
    <property type="entry name" value="Bact_iron-sidero_bind"/>
</dbReference>
<keyword evidence="4" id="KW-0408">Iron</keyword>
<evidence type="ECO:0000256" key="6">
    <source>
        <dbReference type="SAM" id="SignalP"/>
    </source>
</evidence>
<comment type="caution">
    <text evidence="8">The sequence shown here is derived from an EMBL/GenBank/DDBJ whole genome shotgun (WGS) entry which is preliminary data.</text>
</comment>
<dbReference type="PANTHER" id="PTHR30532">
    <property type="entry name" value="IRON III DICITRATE-BINDING PERIPLASMIC PROTEIN"/>
    <property type="match status" value="1"/>
</dbReference>
<organism evidence="8 9">
    <name type="scientific">Vibrio diazotrophicus</name>
    <dbReference type="NCBI Taxonomy" id="685"/>
    <lineage>
        <taxon>Bacteria</taxon>
        <taxon>Pseudomonadati</taxon>
        <taxon>Pseudomonadota</taxon>
        <taxon>Gammaproteobacteria</taxon>
        <taxon>Vibrionales</taxon>
        <taxon>Vibrionaceae</taxon>
        <taxon>Vibrio</taxon>
    </lineage>
</organism>
<proteinExistence type="inferred from homology"/>
<keyword evidence="5 6" id="KW-0732">Signal</keyword>
<comment type="similarity">
    <text evidence="2">Belongs to the bacterial solute-binding protein 8 family.</text>
</comment>
<dbReference type="Pfam" id="PF01497">
    <property type="entry name" value="Peripla_BP_2"/>
    <property type="match status" value="1"/>
</dbReference>
<keyword evidence="4" id="KW-0406">Ion transport</keyword>
<dbReference type="Gene3D" id="3.40.50.1980">
    <property type="entry name" value="Nitrogenase molybdenum iron protein domain"/>
    <property type="match status" value="2"/>
</dbReference>
<dbReference type="NCBIfam" id="NF008501">
    <property type="entry name" value="PRK11411.1"/>
    <property type="match status" value="1"/>
</dbReference>
<gene>
    <name evidence="8" type="ORF">DET48_11496</name>
</gene>
<dbReference type="GO" id="GO:0030288">
    <property type="term" value="C:outer membrane-bounded periplasmic space"/>
    <property type="evidence" value="ECO:0007669"/>
    <property type="project" value="TreeGrafter"/>
</dbReference>
<dbReference type="InterPro" id="IPR002491">
    <property type="entry name" value="ABC_transptr_periplasmic_BD"/>
</dbReference>
<feature type="signal peptide" evidence="6">
    <location>
        <begin position="1"/>
        <end position="25"/>
    </location>
</feature>
<sequence length="300" mass="33179">MMKWCSWLTHSAVVVSYCLSFFASAVTVTDSHGEFSIQSTPQRIVALEFSFVDALVAVDVSPVGIADDNDPSRLLPAVSEKLGEWKSVGTRSQPSLEVIASLKPDLIIADVDRHSAVYNDLSKIAPTLLLPSRRETYQDNLKSAAIISKVIGKDVEMQQRLQQHVQLMQGYAKQLHGLEHQTVQFGVARENDFFAHSSESYAGGVIQALGLSSPKGLKNENASRQISLEQLLALNPNYLIVGDYTQNSIVKQWQKQPLWNVLNAVKAKQVFHVDGNMWARCRGILAAEYMAADLLKLVKS</sequence>
<dbReference type="Proteomes" id="UP000248729">
    <property type="component" value="Unassembled WGS sequence"/>
</dbReference>
<feature type="chain" id="PRO_5016269100" evidence="6">
    <location>
        <begin position="26"/>
        <end position="300"/>
    </location>
</feature>
<dbReference type="GO" id="GO:1901678">
    <property type="term" value="P:iron coordination entity transport"/>
    <property type="evidence" value="ECO:0007669"/>
    <property type="project" value="UniProtKB-ARBA"/>
</dbReference>
<evidence type="ECO:0000313" key="8">
    <source>
        <dbReference type="EMBL" id="RAS62700.1"/>
    </source>
</evidence>
<evidence type="ECO:0000256" key="2">
    <source>
        <dbReference type="ARBA" id="ARBA00008814"/>
    </source>
</evidence>
<dbReference type="PANTHER" id="PTHR30532:SF29">
    <property type="entry name" value="FE(3+) DICITRATE-BINDING PERIPLASMIC PROTEIN"/>
    <property type="match status" value="1"/>
</dbReference>
<comment type="subcellular location">
    <subcellularLocation>
        <location evidence="1">Cell envelope</location>
    </subcellularLocation>
</comment>
<dbReference type="CDD" id="cd01146">
    <property type="entry name" value="FhuD"/>
    <property type="match status" value="1"/>
</dbReference>
<dbReference type="AlphaFoldDB" id="A0A329EA89"/>